<dbReference type="AlphaFoldDB" id="L8X417"/>
<dbReference type="HOGENOM" id="CLU_3088914_0_0_1"/>
<organism evidence="2 3">
    <name type="scientific">Thanatephorus cucumeris (strain AG1-IA)</name>
    <name type="common">Rice sheath blight fungus</name>
    <name type="synonym">Rhizoctonia solani</name>
    <dbReference type="NCBI Taxonomy" id="983506"/>
    <lineage>
        <taxon>Eukaryota</taxon>
        <taxon>Fungi</taxon>
        <taxon>Dikarya</taxon>
        <taxon>Basidiomycota</taxon>
        <taxon>Agaricomycotina</taxon>
        <taxon>Agaricomycetes</taxon>
        <taxon>Cantharellales</taxon>
        <taxon>Ceratobasidiaceae</taxon>
        <taxon>Rhizoctonia</taxon>
        <taxon>Rhizoctonia solani AG-1</taxon>
    </lineage>
</organism>
<gene>
    <name evidence="2" type="ORF">AG1IA_00918</name>
</gene>
<proteinExistence type="predicted"/>
<sequence>MSVWRIQALPHLLAQGFLLQQVLLPALPGPRKASLWLGVEPARYGPRAGQNL</sequence>
<evidence type="ECO:0000313" key="2">
    <source>
        <dbReference type="EMBL" id="ELU45056.1"/>
    </source>
</evidence>
<feature type="signal peptide" evidence="1">
    <location>
        <begin position="1"/>
        <end position="16"/>
    </location>
</feature>
<keyword evidence="3" id="KW-1185">Reference proteome</keyword>
<keyword evidence="1" id="KW-0732">Signal</keyword>
<evidence type="ECO:0000256" key="1">
    <source>
        <dbReference type="SAM" id="SignalP"/>
    </source>
</evidence>
<dbReference type="EMBL" id="AFRT01000218">
    <property type="protein sequence ID" value="ELU45056.1"/>
    <property type="molecule type" value="Genomic_DNA"/>
</dbReference>
<dbReference type="Proteomes" id="UP000011668">
    <property type="component" value="Unassembled WGS sequence"/>
</dbReference>
<feature type="chain" id="PRO_5003997790" evidence="1">
    <location>
        <begin position="17"/>
        <end position="52"/>
    </location>
</feature>
<accession>L8X417</accession>
<comment type="caution">
    <text evidence="2">The sequence shown here is derived from an EMBL/GenBank/DDBJ whole genome shotgun (WGS) entry which is preliminary data.</text>
</comment>
<reference evidence="2 3" key="1">
    <citation type="journal article" date="2013" name="Nat. Commun.">
        <title>The evolution and pathogenic mechanisms of the rice sheath blight pathogen.</title>
        <authorList>
            <person name="Zheng A."/>
            <person name="Lin R."/>
            <person name="Xu L."/>
            <person name="Qin P."/>
            <person name="Tang C."/>
            <person name="Ai P."/>
            <person name="Zhang D."/>
            <person name="Liu Y."/>
            <person name="Sun Z."/>
            <person name="Feng H."/>
            <person name="Wang Y."/>
            <person name="Chen Y."/>
            <person name="Liang X."/>
            <person name="Fu R."/>
            <person name="Li Q."/>
            <person name="Zhang J."/>
            <person name="Yu X."/>
            <person name="Xie Z."/>
            <person name="Ding L."/>
            <person name="Guan P."/>
            <person name="Tang J."/>
            <person name="Liang Y."/>
            <person name="Wang S."/>
            <person name="Deng Q."/>
            <person name="Li S."/>
            <person name="Zhu J."/>
            <person name="Wang L."/>
            <person name="Liu H."/>
            <person name="Li P."/>
        </authorList>
    </citation>
    <scope>NUCLEOTIDE SEQUENCE [LARGE SCALE GENOMIC DNA]</scope>
    <source>
        <strain evidence="3">AG-1 IA</strain>
    </source>
</reference>
<name>L8X417_THACA</name>
<evidence type="ECO:0000313" key="3">
    <source>
        <dbReference type="Proteomes" id="UP000011668"/>
    </source>
</evidence>
<protein>
    <submittedName>
        <fullName evidence="2">Uncharacterized protein</fullName>
    </submittedName>
</protein>